<accession>A0A8S1H9J0</accession>
<evidence type="ECO:0000256" key="5">
    <source>
        <dbReference type="SAM" id="MobiDB-lite"/>
    </source>
</evidence>
<name>A0A8S1H9J0_9PELO</name>
<evidence type="ECO:0000256" key="4">
    <source>
        <dbReference type="ARBA" id="ARBA00034103"/>
    </source>
</evidence>
<feature type="domain" description="Synapsin ATP-binding" evidence="7">
    <location>
        <begin position="170"/>
        <end position="362"/>
    </location>
</feature>
<proteinExistence type="inferred from homology"/>
<dbReference type="InterPro" id="IPR016185">
    <property type="entry name" value="PreATP-grasp_dom_sf"/>
</dbReference>
<dbReference type="GO" id="GO:0007269">
    <property type="term" value="P:neurotransmitter secretion"/>
    <property type="evidence" value="ECO:0007669"/>
    <property type="project" value="InterPro"/>
</dbReference>
<dbReference type="GO" id="GO:0030672">
    <property type="term" value="C:synaptic vesicle membrane"/>
    <property type="evidence" value="ECO:0007669"/>
    <property type="project" value="TreeGrafter"/>
</dbReference>
<dbReference type="Gene3D" id="3.30.470.20">
    <property type="entry name" value="ATP-grasp fold, B domain"/>
    <property type="match status" value="1"/>
</dbReference>
<organism evidence="8 9">
    <name type="scientific">Caenorhabditis auriculariae</name>
    <dbReference type="NCBI Taxonomy" id="2777116"/>
    <lineage>
        <taxon>Eukaryota</taxon>
        <taxon>Metazoa</taxon>
        <taxon>Ecdysozoa</taxon>
        <taxon>Nematoda</taxon>
        <taxon>Chromadorea</taxon>
        <taxon>Rhabditida</taxon>
        <taxon>Rhabditina</taxon>
        <taxon>Rhabditomorpha</taxon>
        <taxon>Rhabditoidea</taxon>
        <taxon>Rhabditidae</taxon>
        <taxon>Peloderinae</taxon>
        <taxon>Caenorhabditis</taxon>
    </lineage>
</organism>
<dbReference type="PANTHER" id="PTHR10841:SF17">
    <property type="entry name" value="SYNAPSIN"/>
    <property type="match status" value="1"/>
</dbReference>
<dbReference type="OrthoDB" id="10249572at2759"/>
<sequence>MNFLRRKFSFTDDEGEMDDMTSSTSSAAPSSFSFQAIANKVSNTISAPTSPSRSGESLAAALEKSLSSDRSRREPLADAHVLLVIDSHHVDWSKYFRANAELPIRVEQGDVDELDVMCTEHHCVVEIHQPGRDARTFTPSALFVGAGANRTPQLKTLIRAFIAAHVPFINSHTSAIGFLDKNNLKKQLKKITLPEGGSIPMLPIIHYPHFRKFQRTSAFPIVVSVNEGFQGIGKIKVNNQEELCDVEGMLQIMARGNTEPYIDVKYDLHVQKIGHEFKTFLRRGISKHWKSNVGSSVLEQIPTSDRHKKYIKVITDHVGPMTICSIDVLVSKENREFVHDVNDVIAYFGESAEDDRRAAAGLLRMLVTPLRSSHEKNSNVVSPTSNGHASRRHVAVASPSSGVPAVPRKPQSSVERRPSSETGHPMSMTKTRSGEPSAMVREPSKESISFTDDTMGQLKRTFAGFFGETAP</sequence>
<comment type="similarity">
    <text evidence="1">Belongs to the synapsin family.</text>
</comment>
<dbReference type="EMBL" id="CAJGYM010000030">
    <property type="protein sequence ID" value="CAD6192769.1"/>
    <property type="molecule type" value="Genomic_DNA"/>
</dbReference>
<evidence type="ECO:0008006" key="10">
    <source>
        <dbReference type="Google" id="ProtNLM"/>
    </source>
</evidence>
<dbReference type="Pfam" id="PF02078">
    <property type="entry name" value="Synapsin"/>
    <property type="match status" value="1"/>
</dbReference>
<keyword evidence="9" id="KW-1185">Reference proteome</keyword>
<evidence type="ECO:0000313" key="9">
    <source>
        <dbReference type="Proteomes" id="UP000835052"/>
    </source>
</evidence>
<evidence type="ECO:0000259" key="7">
    <source>
        <dbReference type="Pfam" id="PF02750"/>
    </source>
</evidence>
<gene>
    <name evidence="8" type="ORF">CAUJ_LOCUS8688</name>
</gene>
<keyword evidence="3" id="KW-0770">Synapse</keyword>
<dbReference type="Gene3D" id="3.30.1490.20">
    <property type="entry name" value="ATP-grasp fold, A domain"/>
    <property type="match status" value="1"/>
</dbReference>
<dbReference type="Proteomes" id="UP000835052">
    <property type="component" value="Unassembled WGS sequence"/>
</dbReference>
<feature type="domain" description="Synapsin pre-ATP-grasp" evidence="6">
    <location>
        <begin position="79"/>
        <end position="144"/>
    </location>
</feature>
<dbReference type="SUPFAM" id="SSF52440">
    <property type="entry name" value="PreATP-grasp domain"/>
    <property type="match status" value="1"/>
</dbReference>
<feature type="compositionally biased region" description="Polar residues" evidence="5">
    <location>
        <begin position="378"/>
        <end position="388"/>
    </location>
</feature>
<reference evidence="8" key="1">
    <citation type="submission" date="2020-10" db="EMBL/GenBank/DDBJ databases">
        <authorList>
            <person name="Kikuchi T."/>
        </authorList>
    </citation>
    <scope>NUCLEOTIDE SEQUENCE</scope>
    <source>
        <strain evidence="8">NKZ352</strain>
    </source>
</reference>
<evidence type="ECO:0000313" key="8">
    <source>
        <dbReference type="EMBL" id="CAD6192769.1"/>
    </source>
</evidence>
<dbReference type="InterPro" id="IPR001359">
    <property type="entry name" value="Synapsin"/>
</dbReference>
<dbReference type="SUPFAM" id="SSF56059">
    <property type="entry name" value="Glutathione synthetase ATP-binding domain-like"/>
    <property type="match status" value="1"/>
</dbReference>
<evidence type="ECO:0000256" key="1">
    <source>
        <dbReference type="ARBA" id="ARBA00008243"/>
    </source>
</evidence>
<evidence type="ECO:0000256" key="2">
    <source>
        <dbReference type="ARBA" id="ARBA00022553"/>
    </source>
</evidence>
<dbReference type="GO" id="GO:0005524">
    <property type="term" value="F:ATP binding"/>
    <property type="evidence" value="ECO:0007669"/>
    <property type="project" value="InterPro"/>
</dbReference>
<dbReference type="Gene3D" id="3.40.50.20">
    <property type="match status" value="1"/>
</dbReference>
<dbReference type="InterPro" id="IPR013815">
    <property type="entry name" value="ATP_grasp_subdomain_1"/>
</dbReference>
<dbReference type="PANTHER" id="PTHR10841">
    <property type="entry name" value="SYNAPSIN"/>
    <property type="match status" value="1"/>
</dbReference>
<evidence type="ECO:0000259" key="6">
    <source>
        <dbReference type="Pfam" id="PF02078"/>
    </source>
</evidence>
<dbReference type="PRINTS" id="PR01368">
    <property type="entry name" value="SYNAPSIN"/>
</dbReference>
<dbReference type="InterPro" id="IPR020897">
    <property type="entry name" value="Synapsin_pre-ATP-grasp_dom"/>
</dbReference>
<keyword evidence="2" id="KW-0597">Phosphoprotein</keyword>
<dbReference type="AlphaFoldDB" id="A0A8S1H9J0"/>
<comment type="caution">
    <text evidence="8">The sequence shown here is derived from an EMBL/GenBank/DDBJ whole genome shotgun (WGS) entry which is preliminary data.</text>
</comment>
<feature type="region of interest" description="Disordered" evidence="5">
    <location>
        <begin position="373"/>
        <end position="454"/>
    </location>
</feature>
<evidence type="ECO:0000256" key="3">
    <source>
        <dbReference type="ARBA" id="ARBA00023018"/>
    </source>
</evidence>
<dbReference type="Pfam" id="PF02750">
    <property type="entry name" value="Synapsin_C"/>
    <property type="match status" value="1"/>
</dbReference>
<comment type="subcellular location">
    <subcellularLocation>
        <location evidence="4">Synapse</location>
    </subcellularLocation>
</comment>
<protein>
    <recommendedName>
        <fullName evidence="10">ATP-grasp domain-containing protein</fullName>
    </recommendedName>
</protein>
<dbReference type="InterPro" id="IPR020898">
    <property type="entry name" value="Synapsin_ATP-bd_dom"/>
</dbReference>